<feature type="compositionally biased region" description="Polar residues" evidence="1">
    <location>
        <begin position="127"/>
        <end position="136"/>
    </location>
</feature>
<feature type="region of interest" description="Disordered" evidence="1">
    <location>
        <begin position="1"/>
        <end position="75"/>
    </location>
</feature>
<evidence type="ECO:0000256" key="1">
    <source>
        <dbReference type="SAM" id="MobiDB-lite"/>
    </source>
</evidence>
<proteinExistence type="predicted"/>
<dbReference type="EMBL" id="JAKWFO010000001">
    <property type="protein sequence ID" value="KAI9639249.1"/>
    <property type="molecule type" value="Genomic_DNA"/>
</dbReference>
<sequence>MSTPALTRPRRLANHPYATPPTSSSETELDSPVDYPVSPTDPTMDHVLVHSESLDSAGAGAGIGGEGEGVSRAPSNSSFFNNVFLDTPDKQMTRPLKVKKRAMDRAAPVGPTRMRRRSTHSLPRSPVSPTYPSTLPHRSSGLLSAINHSNLARDNSTASSAHRAITQSFYALSPALSTSPLPPVPLITHSSATPSPPSSRSSSASSAIHLGLGRFAAFDPSVLPGPSPPTSPALTPGSGAFTPPPRHPGASASVCAGASKPLPASPITPTRAPSKAAKLLGTDVPPLPLPLKHHPHSRSLSDRLRSAAPSTRAKKPQHFRPLPNSTLVDIQRFFGDVPKPSAKPPVRKGILKTHGARAKVTAASMALRDEDKAVPLAGKGDGHQDGEGRMWLDVEEEQEFAWLMSDLTSELTPGQRARVERAAGLGREVIGEEEWGMEEFTSVLGMKKAGLDSPRKSPAERKKDKGGTKVFESFLDLGLEDEPVSEIAKSPAEKEAPVDAQPKMGNRSISNPVLLSPSSLHPGTGRPTAGLAARSVSTPARPPRPPAPTAVPPIRPSTPPRPLRPAPSGVGVGSTSPQRPKHRPPPLDLAHLPPTRGLPIAIAVAINIPGPGARPLSLEPAPTPRTATHSKSRSVDSPVLPVLVRPVPTDIPGSAGEMVFPSPLFVSYGQRAPGQGRAEMAGRVIINHPSGVPRPPTTPFKHPRRAPIPGAGGSGAVPPVPSLYFSSPHRSASVSTTSMGPGTVERIERPQWGKTERERMMDLKGMMDSAPPGQGGRGGRGAGYADEGVSYFEPPSPTGPGGRLGAKAKAGGAWFKKVVRL</sequence>
<organism evidence="2 3">
    <name type="scientific">Dioszegia hungarica</name>
    <dbReference type="NCBI Taxonomy" id="4972"/>
    <lineage>
        <taxon>Eukaryota</taxon>
        <taxon>Fungi</taxon>
        <taxon>Dikarya</taxon>
        <taxon>Basidiomycota</taxon>
        <taxon>Agaricomycotina</taxon>
        <taxon>Tremellomycetes</taxon>
        <taxon>Tremellales</taxon>
        <taxon>Bulleribasidiaceae</taxon>
        <taxon>Dioszegia</taxon>
    </lineage>
</organism>
<keyword evidence="3" id="KW-1185">Reference proteome</keyword>
<feature type="region of interest" description="Disordered" evidence="1">
    <location>
        <begin position="769"/>
        <end position="807"/>
    </location>
</feature>
<dbReference type="GeneID" id="77729850"/>
<dbReference type="Proteomes" id="UP001164286">
    <property type="component" value="Unassembled WGS sequence"/>
</dbReference>
<feature type="region of interest" description="Disordered" evidence="1">
    <location>
        <begin position="482"/>
        <end position="586"/>
    </location>
</feature>
<feature type="region of interest" description="Disordered" evidence="1">
    <location>
        <begin position="187"/>
        <end position="206"/>
    </location>
</feature>
<comment type="caution">
    <text evidence="2">The sequence shown here is derived from an EMBL/GenBank/DDBJ whole genome shotgun (WGS) entry which is preliminary data.</text>
</comment>
<feature type="compositionally biased region" description="Gly residues" evidence="1">
    <location>
        <begin position="59"/>
        <end position="68"/>
    </location>
</feature>
<evidence type="ECO:0000313" key="2">
    <source>
        <dbReference type="EMBL" id="KAI9639249.1"/>
    </source>
</evidence>
<feature type="compositionally biased region" description="Low complexity" evidence="1">
    <location>
        <begin position="190"/>
        <end position="206"/>
    </location>
</feature>
<dbReference type="RefSeq" id="XP_052949026.1">
    <property type="nucleotide sequence ID" value="XM_053090645.1"/>
</dbReference>
<accession>A0AA38HHF2</accession>
<reference evidence="2" key="1">
    <citation type="journal article" date="2022" name="G3 (Bethesda)">
        <title>High quality genome of the basidiomycete yeast Dioszegia hungarica PDD-24b-2 isolated from cloud water.</title>
        <authorList>
            <person name="Jarrige D."/>
            <person name="Haridas S."/>
            <person name="Bleykasten-Grosshans C."/>
            <person name="Joly M."/>
            <person name="Nadalig T."/>
            <person name="Sancelme M."/>
            <person name="Vuilleumier S."/>
            <person name="Grigoriev I.V."/>
            <person name="Amato P."/>
            <person name="Bringel F."/>
        </authorList>
    </citation>
    <scope>NUCLEOTIDE SEQUENCE</scope>
    <source>
        <strain evidence="2">PDD-24b-2</strain>
    </source>
</reference>
<protein>
    <submittedName>
        <fullName evidence="2">Uncharacterized protein</fullName>
    </submittedName>
</protein>
<name>A0AA38HHF2_9TREE</name>
<feature type="compositionally biased region" description="Pro residues" evidence="1">
    <location>
        <begin position="540"/>
        <end position="565"/>
    </location>
</feature>
<feature type="region of interest" description="Disordered" evidence="1">
    <location>
        <begin position="100"/>
        <end position="136"/>
    </location>
</feature>
<dbReference type="AlphaFoldDB" id="A0AA38HHF2"/>
<feature type="region of interest" description="Disordered" evidence="1">
    <location>
        <begin position="290"/>
        <end position="322"/>
    </location>
</feature>
<feature type="compositionally biased region" description="Gly residues" evidence="1">
    <location>
        <begin position="773"/>
        <end position="782"/>
    </location>
</feature>
<gene>
    <name evidence="2" type="ORF">MKK02DRAFT_39545</name>
</gene>
<evidence type="ECO:0000313" key="3">
    <source>
        <dbReference type="Proteomes" id="UP001164286"/>
    </source>
</evidence>
<feature type="compositionally biased region" description="Polar residues" evidence="1">
    <location>
        <begin position="507"/>
        <end position="521"/>
    </location>
</feature>
<feature type="compositionally biased region" description="Basic and acidic residues" evidence="1">
    <location>
        <begin position="43"/>
        <end position="53"/>
    </location>
</feature>
<feature type="region of interest" description="Disordered" evidence="1">
    <location>
        <begin position="220"/>
        <end position="257"/>
    </location>
</feature>